<feature type="compositionally biased region" description="Low complexity" evidence="7">
    <location>
        <begin position="93"/>
        <end position="108"/>
    </location>
</feature>
<dbReference type="GO" id="GO:0005254">
    <property type="term" value="F:chloride channel activity"/>
    <property type="evidence" value="ECO:0007669"/>
    <property type="project" value="TreeGrafter"/>
</dbReference>
<dbReference type="OMA" id="CNCHEEE"/>
<gene>
    <name evidence="10" type="ORF">L798_02201</name>
</gene>
<dbReference type="GO" id="GO:0005783">
    <property type="term" value="C:endoplasmic reticulum"/>
    <property type="evidence" value="ECO:0007669"/>
    <property type="project" value="TreeGrafter"/>
</dbReference>
<dbReference type="Pfam" id="PF05934">
    <property type="entry name" value="MCLC"/>
    <property type="match status" value="1"/>
</dbReference>
<keyword evidence="11" id="KW-1185">Reference proteome</keyword>
<evidence type="ECO:0000256" key="6">
    <source>
        <dbReference type="ARBA" id="ARBA00023136"/>
    </source>
</evidence>
<dbReference type="PANTHER" id="PTHR34093:SF1">
    <property type="entry name" value="CHLORIDE CHANNEL CLIC-LIKE PROTEIN 1"/>
    <property type="match status" value="1"/>
</dbReference>
<reference evidence="10 11" key="1">
    <citation type="journal article" date="2014" name="Nat. Commun.">
        <title>Molecular traces of alternative social organization in a termite genome.</title>
        <authorList>
            <person name="Terrapon N."/>
            <person name="Li C."/>
            <person name="Robertson H.M."/>
            <person name="Ji L."/>
            <person name="Meng X."/>
            <person name="Booth W."/>
            <person name="Chen Z."/>
            <person name="Childers C.P."/>
            <person name="Glastad K.M."/>
            <person name="Gokhale K."/>
            <person name="Gowin J."/>
            <person name="Gronenberg W."/>
            <person name="Hermansen R.A."/>
            <person name="Hu H."/>
            <person name="Hunt B.G."/>
            <person name="Huylmans A.K."/>
            <person name="Khalil S.M."/>
            <person name="Mitchell R.D."/>
            <person name="Munoz-Torres M.C."/>
            <person name="Mustard J.A."/>
            <person name="Pan H."/>
            <person name="Reese J.T."/>
            <person name="Scharf M.E."/>
            <person name="Sun F."/>
            <person name="Vogel H."/>
            <person name="Xiao J."/>
            <person name="Yang W."/>
            <person name="Yang Z."/>
            <person name="Yang Z."/>
            <person name="Zhou J."/>
            <person name="Zhu J."/>
            <person name="Brent C.S."/>
            <person name="Elsik C.G."/>
            <person name="Goodisman M.A."/>
            <person name="Liberles D.A."/>
            <person name="Roe R.M."/>
            <person name="Vargo E.L."/>
            <person name="Vilcinskas A."/>
            <person name="Wang J."/>
            <person name="Bornberg-Bauer E."/>
            <person name="Korb J."/>
            <person name="Zhang G."/>
            <person name="Liebig J."/>
        </authorList>
    </citation>
    <scope>NUCLEOTIDE SEQUENCE [LARGE SCALE GENOMIC DNA]</scope>
    <source>
        <tissue evidence="10">Whole organism</tissue>
    </source>
</reference>
<dbReference type="STRING" id="136037.A0A067QHY0"/>
<feature type="signal peptide" evidence="9">
    <location>
        <begin position="1"/>
        <end position="23"/>
    </location>
</feature>
<keyword evidence="6 8" id="KW-0472">Membrane</keyword>
<evidence type="ECO:0000313" key="10">
    <source>
        <dbReference type="EMBL" id="KDR08047.1"/>
    </source>
</evidence>
<keyword evidence="9" id="KW-0732">Signal</keyword>
<organism evidence="10 11">
    <name type="scientific">Zootermopsis nevadensis</name>
    <name type="common">Dampwood termite</name>
    <dbReference type="NCBI Taxonomy" id="136037"/>
    <lineage>
        <taxon>Eukaryota</taxon>
        <taxon>Metazoa</taxon>
        <taxon>Ecdysozoa</taxon>
        <taxon>Arthropoda</taxon>
        <taxon>Hexapoda</taxon>
        <taxon>Insecta</taxon>
        <taxon>Pterygota</taxon>
        <taxon>Neoptera</taxon>
        <taxon>Polyneoptera</taxon>
        <taxon>Dictyoptera</taxon>
        <taxon>Blattodea</taxon>
        <taxon>Blattoidea</taxon>
        <taxon>Termitoidae</taxon>
        <taxon>Termopsidae</taxon>
        <taxon>Zootermopsis</taxon>
    </lineage>
</organism>
<dbReference type="InterPro" id="IPR009231">
    <property type="entry name" value="Chloride_chnl_CLIC-like"/>
</dbReference>
<evidence type="ECO:0000256" key="9">
    <source>
        <dbReference type="SAM" id="SignalP"/>
    </source>
</evidence>
<name>A0A067QHY0_ZOONE</name>
<dbReference type="PANTHER" id="PTHR34093">
    <property type="entry name" value="CHLORIDE CHANNEL CLIC-LIKE PROTEIN 1"/>
    <property type="match status" value="1"/>
</dbReference>
<dbReference type="EMBL" id="KK853376">
    <property type="protein sequence ID" value="KDR08047.1"/>
    <property type="molecule type" value="Genomic_DNA"/>
</dbReference>
<feature type="chain" id="PRO_5001644071" description="Chloride channel CLIC-like protein 1" evidence="9">
    <location>
        <begin position="24"/>
        <end position="426"/>
    </location>
</feature>
<evidence type="ECO:0000256" key="3">
    <source>
        <dbReference type="ARBA" id="ARBA00015571"/>
    </source>
</evidence>
<evidence type="ECO:0000256" key="5">
    <source>
        <dbReference type="ARBA" id="ARBA00022989"/>
    </source>
</evidence>
<dbReference type="eggNOG" id="ENOG502QSP7">
    <property type="taxonomic scope" value="Eukaryota"/>
</dbReference>
<evidence type="ECO:0000256" key="4">
    <source>
        <dbReference type="ARBA" id="ARBA00022692"/>
    </source>
</evidence>
<dbReference type="InParanoid" id="A0A067QHY0"/>
<dbReference type="AlphaFoldDB" id="A0A067QHY0"/>
<feature type="transmembrane region" description="Helical" evidence="8">
    <location>
        <begin position="210"/>
        <end position="228"/>
    </location>
</feature>
<evidence type="ECO:0000256" key="2">
    <source>
        <dbReference type="ARBA" id="ARBA00005944"/>
    </source>
</evidence>
<keyword evidence="5 8" id="KW-1133">Transmembrane helix</keyword>
<evidence type="ECO:0000256" key="1">
    <source>
        <dbReference type="ARBA" id="ARBA00004141"/>
    </source>
</evidence>
<dbReference type="GO" id="GO:0016020">
    <property type="term" value="C:membrane"/>
    <property type="evidence" value="ECO:0007669"/>
    <property type="project" value="UniProtKB-SubCell"/>
</dbReference>
<feature type="region of interest" description="Disordered" evidence="7">
    <location>
        <begin position="92"/>
        <end position="114"/>
    </location>
</feature>
<accession>A0A067QHY0</accession>
<proteinExistence type="inferred from homology"/>
<evidence type="ECO:0000256" key="7">
    <source>
        <dbReference type="SAM" id="MobiDB-lite"/>
    </source>
</evidence>
<protein>
    <recommendedName>
        <fullName evidence="3">Chloride channel CLIC-like protein 1</fullName>
    </recommendedName>
</protein>
<comment type="similarity">
    <text evidence="2">Belongs to the chloride channel MCLC family.</text>
</comment>
<evidence type="ECO:0000313" key="11">
    <source>
        <dbReference type="Proteomes" id="UP000027135"/>
    </source>
</evidence>
<feature type="transmembrane region" description="Helical" evidence="8">
    <location>
        <begin position="358"/>
        <end position="380"/>
    </location>
</feature>
<sequence>MEISFSLYFVTLLVVLYTRIINGSSDCNCHEEEWVDPDLLNRVIYDHASKTLKERPRNPPRATEVCVTNEEKASIEDELKLCKQSLNDCSKLSNDSKNGPSSKPSSKQKGPEQHECLQNKVYMKRFINILLRVSKLNEDMPQNLDIHLHITVTPKQLEILQKFSKGSNDVSLPQLDHVLSSALMSSSSNIFLEEYIPWSVVTDYIQSREMLMAVVLGCLPMFFIWKVMNGHSFKRIMIMFLASSFIISFSVTYCRIYKLAEIKQYAMMKKNPDIPVDCRPPSEPSWMDYFMPKSTLQSEVCREYYEAVMLDPFLEVTPAVVLSEMTAGFFLHPSGMLGSAIANFSKGILENLPFGTNWLVLIGSSFLIIVIIFATCGGVIKLPFYMGGLVLSGQRPQERITAGQQRHESHRYITSTHRNERPGGQS</sequence>
<dbReference type="Proteomes" id="UP000027135">
    <property type="component" value="Unassembled WGS sequence"/>
</dbReference>
<feature type="region of interest" description="Disordered" evidence="7">
    <location>
        <begin position="402"/>
        <end position="426"/>
    </location>
</feature>
<keyword evidence="4 8" id="KW-0812">Transmembrane</keyword>
<feature type="compositionally biased region" description="Basic and acidic residues" evidence="7">
    <location>
        <begin position="405"/>
        <end position="426"/>
    </location>
</feature>
<feature type="transmembrane region" description="Helical" evidence="8">
    <location>
        <begin position="240"/>
        <end position="260"/>
    </location>
</feature>
<evidence type="ECO:0000256" key="8">
    <source>
        <dbReference type="SAM" id="Phobius"/>
    </source>
</evidence>
<comment type="subcellular location">
    <subcellularLocation>
        <location evidence="1">Membrane</location>
        <topology evidence="1">Multi-pass membrane protein</topology>
    </subcellularLocation>
</comment>